<reference evidence="5" key="1">
    <citation type="submission" date="2021-06" db="EMBL/GenBank/DDBJ databases">
        <authorList>
            <person name="Hodson N. C."/>
            <person name="Mongue J. A."/>
            <person name="Jaron S. K."/>
        </authorList>
    </citation>
    <scope>NUCLEOTIDE SEQUENCE</scope>
</reference>
<dbReference type="PANTHER" id="PTHR31987:SF1">
    <property type="entry name" value="GLUTAMINASE A"/>
    <property type="match status" value="1"/>
</dbReference>
<evidence type="ECO:0000313" key="5">
    <source>
        <dbReference type="EMBL" id="CAG7837034.1"/>
    </source>
</evidence>
<dbReference type="Pfam" id="PF16334">
    <property type="entry name" value="DUF4964"/>
    <property type="match status" value="1"/>
</dbReference>
<comment type="caution">
    <text evidence="5">The sequence shown here is derived from an EMBL/GenBank/DDBJ whole genome shotgun (WGS) entry which is preliminary data.</text>
</comment>
<evidence type="ECO:0000256" key="1">
    <source>
        <dbReference type="SAM" id="SignalP"/>
    </source>
</evidence>
<dbReference type="Pfam" id="PF17168">
    <property type="entry name" value="DUF5127"/>
    <property type="match status" value="1"/>
</dbReference>
<evidence type="ECO:0000259" key="4">
    <source>
        <dbReference type="Pfam" id="PF17168"/>
    </source>
</evidence>
<feature type="domain" description="DUF4964" evidence="2">
    <location>
        <begin position="27"/>
        <end position="81"/>
    </location>
</feature>
<accession>A0A8J2LQK2</accession>
<dbReference type="PANTHER" id="PTHR31987">
    <property type="entry name" value="GLUTAMINASE A-RELATED"/>
    <property type="match status" value="1"/>
</dbReference>
<dbReference type="InterPro" id="IPR032514">
    <property type="entry name" value="GtaA_central"/>
</dbReference>
<dbReference type="Pfam" id="PF16335">
    <property type="entry name" value="GtaA_6_Hairpin"/>
    <property type="match status" value="1"/>
</dbReference>
<proteinExistence type="predicted"/>
<evidence type="ECO:0008006" key="7">
    <source>
        <dbReference type="Google" id="ProtNLM"/>
    </source>
</evidence>
<dbReference type="AlphaFoldDB" id="A0A8J2LQK2"/>
<feature type="domain" description="Glutaminase A central" evidence="3">
    <location>
        <begin position="394"/>
        <end position="637"/>
    </location>
</feature>
<sequence>MKISLALFLCLSAAVGGLAIPDYAYTQRAPDYPLAVRAPYASIWLPHNELPGNWPAFWTGTTKGWQGMIRVDGVAYEFMGAASKGGDNAPIKRVAVQNSAVVTPTQTIFSITAGPVDLEVLFFSPVEYEDVKRQSIPLSHVLVKVTPNDGNSHEVQLYQDITGEWASSEAAATVKWSLNTTSTLKRYTTERVEQFQFSEWADYPQWGQAIFITSEDATHLSGADLDVRAAFVSTGKLSNEDDDEFRCVSCRYPTFAFAHDLGTVAPGASKTVRYAVGHIREYNIHLRGTPQKALWTHYFENVNEMVQFFWDDLESGLERANTLDVKILNDAFRTGGQDHANVVAMSLRQAYAGTEFSGNITYPLLYLKEISSNGNMQTVDVMYPAIPMFYYLNPVEESANMLLMVGNIALHPNADEAESIEYVKGHFTILKQWANFLYENCLYPVNQLTTDDFIGPTQLNSGLALKGILGIKTFARLARLIGEVELADQYDINAAAYTMIWELESMHNDKTHLKMEYNVTNGYQFKYNAFQDKVLSLNVVPQRIYELEANYYLTKEEPYGIPFVSTHDYTKSDWEVWTAAAFGEASPELRTLLIGSLSRYLKYTPSRVPFSDWYVTATSNQVGFQSRPVVGGHFAILALETPARP</sequence>
<evidence type="ECO:0000313" key="6">
    <source>
        <dbReference type="Proteomes" id="UP000708208"/>
    </source>
</evidence>
<dbReference type="EMBL" id="CAJVCH010571255">
    <property type="protein sequence ID" value="CAG7837034.1"/>
    <property type="molecule type" value="Genomic_DNA"/>
</dbReference>
<evidence type="ECO:0000259" key="2">
    <source>
        <dbReference type="Pfam" id="PF16334"/>
    </source>
</evidence>
<dbReference type="InterPro" id="IPR033433">
    <property type="entry name" value="GtaA_N"/>
</dbReference>
<evidence type="ECO:0000259" key="3">
    <source>
        <dbReference type="Pfam" id="PF16335"/>
    </source>
</evidence>
<feature type="signal peptide" evidence="1">
    <location>
        <begin position="1"/>
        <end position="19"/>
    </location>
</feature>
<feature type="domain" description="Glutaminase A N-terminal" evidence="4">
    <location>
        <begin position="105"/>
        <end position="330"/>
    </location>
</feature>
<protein>
    <recommendedName>
        <fullName evidence="7">Glutaminase</fullName>
    </recommendedName>
</protein>
<dbReference type="InterPro" id="IPR052743">
    <property type="entry name" value="Glutaminase_GtaA"/>
</dbReference>
<dbReference type="OrthoDB" id="3918848at2759"/>
<dbReference type="Proteomes" id="UP000708208">
    <property type="component" value="Unassembled WGS sequence"/>
</dbReference>
<dbReference type="InterPro" id="IPR032515">
    <property type="entry name" value="DUF4964"/>
</dbReference>
<name>A0A8J2LQK2_9HEXA</name>
<keyword evidence="1" id="KW-0732">Signal</keyword>
<keyword evidence="6" id="KW-1185">Reference proteome</keyword>
<gene>
    <name evidence="5" type="ORF">AFUS01_LOCUS46206</name>
</gene>
<feature type="chain" id="PRO_5035327351" description="Glutaminase" evidence="1">
    <location>
        <begin position="20"/>
        <end position="645"/>
    </location>
</feature>
<organism evidence="5 6">
    <name type="scientific">Allacma fusca</name>
    <dbReference type="NCBI Taxonomy" id="39272"/>
    <lineage>
        <taxon>Eukaryota</taxon>
        <taxon>Metazoa</taxon>
        <taxon>Ecdysozoa</taxon>
        <taxon>Arthropoda</taxon>
        <taxon>Hexapoda</taxon>
        <taxon>Collembola</taxon>
        <taxon>Symphypleona</taxon>
        <taxon>Sminthuridae</taxon>
        <taxon>Allacma</taxon>
    </lineage>
</organism>